<organism evidence="1 2">
    <name type="scientific">Brachionus plicatilis</name>
    <name type="common">Marine rotifer</name>
    <name type="synonym">Brachionus muelleri</name>
    <dbReference type="NCBI Taxonomy" id="10195"/>
    <lineage>
        <taxon>Eukaryota</taxon>
        <taxon>Metazoa</taxon>
        <taxon>Spiralia</taxon>
        <taxon>Gnathifera</taxon>
        <taxon>Rotifera</taxon>
        <taxon>Eurotatoria</taxon>
        <taxon>Monogononta</taxon>
        <taxon>Pseudotrocha</taxon>
        <taxon>Ploima</taxon>
        <taxon>Brachionidae</taxon>
        <taxon>Brachionus</taxon>
    </lineage>
</organism>
<reference evidence="1 2" key="1">
    <citation type="journal article" date="2018" name="Sci. Rep.">
        <title>Genomic signatures of local adaptation to the degree of environmental predictability in rotifers.</title>
        <authorList>
            <person name="Franch-Gras L."/>
            <person name="Hahn C."/>
            <person name="Garcia-Roger E.M."/>
            <person name="Carmona M.J."/>
            <person name="Serra M."/>
            <person name="Gomez A."/>
        </authorList>
    </citation>
    <scope>NUCLEOTIDE SEQUENCE [LARGE SCALE GENOMIC DNA]</scope>
    <source>
        <strain evidence="1">HYR1</strain>
    </source>
</reference>
<evidence type="ECO:0000313" key="2">
    <source>
        <dbReference type="Proteomes" id="UP000276133"/>
    </source>
</evidence>
<comment type="caution">
    <text evidence="1">The sequence shown here is derived from an EMBL/GenBank/DDBJ whole genome shotgun (WGS) entry which is preliminary data.</text>
</comment>
<protein>
    <submittedName>
        <fullName evidence="1">Uncharacterized protein</fullName>
    </submittedName>
</protein>
<accession>A0A3M7PZS2</accession>
<sequence length="100" mass="12013">MKIKKDKLKQLKTYDWWKNKDRFLNEDKNINWNRLLHVAHVCIVQVSGKKEEIASFVKLKMILSDLFLSRSQVCHSWFPKEARRDSGVLYNLTSINMRFN</sequence>
<dbReference type="Proteomes" id="UP000276133">
    <property type="component" value="Unassembled WGS sequence"/>
</dbReference>
<name>A0A3M7PZS2_BRAPC</name>
<dbReference type="AlphaFoldDB" id="A0A3M7PZS2"/>
<dbReference type="EMBL" id="REGN01008006">
    <property type="protein sequence ID" value="RNA04677.1"/>
    <property type="molecule type" value="Genomic_DNA"/>
</dbReference>
<proteinExistence type="predicted"/>
<keyword evidence="2" id="KW-1185">Reference proteome</keyword>
<evidence type="ECO:0000313" key="1">
    <source>
        <dbReference type="EMBL" id="RNA04677.1"/>
    </source>
</evidence>
<gene>
    <name evidence="1" type="ORF">BpHYR1_038434</name>
</gene>